<dbReference type="InParanoid" id="A0A7N2M301"/>
<dbReference type="Pfam" id="PF03140">
    <property type="entry name" value="DUF247"/>
    <property type="match status" value="1"/>
</dbReference>
<proteinExistence type="predicted"/>
<sequence length="360" mass="41242">MARREVGETSSGISEDLELDQARIKSVVHAKENVKPPRPKTKDTKGEKFKLVMTNEFVNGSAEKISGLYKKVGEKITELRDCYEEEVNNDFKDESGDKKKLSFKKAVTCQYQWIHGNKDPIQLLDLLRTQLLGKHQQIMPKQQTRQSYRNGQELRAAGIHVERSKKEDSCLRYISFTELCCLGYLWLPPITVDDSTRPKFLNLIAYEMCLDFKNDFGITSYIFFLDSLIDEANDVKMQRKAGILYNCLGSDEEVAQVFNEIGTDSVPNNEIYGNIRFQIQKHYKNKFMTLLALFYHDHFSSPWTFMAFVGALLALVLTFRLNMPSTLPQDPAITSARNSPETNYRQGNTLFAVFFSSVSS</sequence>
<name>A0A7N2M301_QUELO</name>
<dbReference type="PANTHER" id="PTHR31170">
    <property type="entry name" value="BNAC04G53230D PROTEIN"/>
    <property type="match status" value="1"/>
</dbReference>
<dbReference type="InterPro" id="IPR004158">
    <property type="entry name" value="DUF247_pln"/>
</dbReference>
<organism evidence="2 3">
    <name type="scientific">Quercus lobata</name>
    <name type="common">Valley oak</name>
    <dbReference type="NCBI Taxonomy" id="97700"/>
    <lineage>
        <taxon>Eukaryota</taxon>
        <taxon>Viridiplantae</taxon>
        <taxon>Streptophyta</taxon>
        <taxon>Embryophyta</taxon>
        <taxon>Tracheophyta</taxon>
        <taxon>Spermatophyta</taxon>
        <taxon>Magnoliopsida</taxon>
        <taxon>eudicotyledons</taxon>
        <taxon>Gunneridae</taxon>
        <taxon>Pentapetalae</taxon>
        <taxon>rosids</taxon>
        <taxon>fabids</taxon>
        <taxon>Fagales</taxon>
        <taxon>Fagaceae</taxon>
        <taxon>Quercus</taxon>
    </lineage>
</organism>
<protein>
    <submittedName>
        <fullName evidence="2">Uncharacterized protein</fullName>
    </submittedName>
</protein>
<accession>A0A7N2M301</accession>
<dbReference type="EnsemblPlants" id="QL07p007131:mrna">
    <property type="protein sequence ID" value="QL07p007131:mrna"/>
    <property type="gene ID" value="QL07p007131"/>
</dbReference>
<keyword evidence="1" id="KW-0812">Transmembrane</keyword>
<evidence type="ECO:0000313" key="2">
    <source>
        <dbReference type="EnsemblPlants" id="QL07p007131:mrna"/>
    </source>
</evidence>
<dbReference type="Proteomes" id="UP000594261">
    <property type="component" value="Chromosome 7"/>
</dbReference>
<keyword evidence="1" id="KW-1133">Transmembrane helix</keyword>
<reference evidence="2 3" key="1">
    <citation type="journal article" date="2016" name="G3 (Bethesda)">
        <title>First Draft Assembly and Annotation of the Genome of a California Endemic Oak Quercus lobata Nee (Fagaceae).</title>
        <authorList>
            <person name="Sork V.L."/>
            <person name="Fitz-Gibbon S.T."/>
            <person name="Puiu D."/>
            <person name="Crepeau M."/>
            <person name="Gugger P.F."/>
            <person name="Sherman R."/>
            <person name="Stevens K."/>
            <person name="Langley C.H."/>
            <person name="Pellegrini M."/>
            <person name="Salzberg S.L."/>
        </authorList>
    </citation>
    <scope>NUCLEOTIDE SEQUENCE [LARGE SCALE GENOMIC DNA]</scope>
    <source>
        <strain evidence="2 3">cv. SW786</strain>
    </source>
</reference>
<evidence type="ECO:0000256" key="1">
    <source>
        <dbReference type="SAM" id="Phobius"/>
    </source>
</evidence>
<keyword evidence="1" id="KW-0472">Membrane</keyword>
<feature type="transmembrane region" description="Helical" evidence="1">
    <location>
        <begin position="303"/>
        <end position="321"/>
    </location>
</feature>
<dbReference type="PANTHER" id="PTHR31170:SF25">
    <property type="entry name" value="BNAA09G04570D PROTEIN"/>
    <property type="match status" value="1"/>
</dbReference>
<evidence type="ECO:0000313" key="3">
    <source>
        <dbReference type="Proteomes" id="UP000594261"/>
    </source>
</evidence>
<dbReference type="Gramene" id="QL07p007131:mrna">
    <property type="protein sequence ID" value="QL07p007131:mrna"/>
    <property type="gene ID" value="QL07p007131"/>
</dbReference>
<reference evidence="2" key="2">
    <citation type="submission" date="2021-01" db="UniProtKB">
        <authorList>
            <consortium name="EnsemblPlants"/>
        </authorList>
    </citation>
    <scope>IDENTIFICATION</scope>
</reference>
<dbReference type="AlphaFoldDB" id="A0A7N2M301"/>
<keyword evidence="3" id="KW-1185">Reference proteome</keyword>
<dbReference type="EMBL" id="LRBV02000007">
    <property type="status" value="NOT_ANNOTATED_CDS"/>
    <property type="molecule type" value="Genomic_DNA"/>
</dbReference>